<dbReference type="NCBIfam" id="TIGR03534">
    <property type="entry name" value="RF_mod_PrmC"/>
    <property type="match status" value="1"/>
</dbReference>
<evidence type="ECO:0000256" key="4">
    <source>
        <dbReference type="ARBA" id="ARBA00022691"/>
    </source>
</evidence>
<dbReference type="PANTHER" id="PTHR18895:SF74">
    <property type="entry name" value="MTRF1L RELEASE FACTOR GLUTAMINE METHYLTRANSFERASE"/>
    <property type="match status" value="1"/>
</dbReference>
<keyword evidence="9" id="KW-1185">Reference proteome</keyword>
<dbReference type="InterPro" id="IPR002052">
    <property type="entry name" value="DNA_methylase_N6_adenine_CS"/>
</dbReference>
<evidence type="ECO:0000256" key="1">
    <source>
        <dbReference type="ARBA" id="ARBA00012771"/>
    </source>
</evidence>
<sequence length="274" mass="31103">MTIEEALREGAVTLASVADRPRLEAEILMSEHLGRERVWLHMHSDRKMEDPKGYFALVERRCKSEPIEYITGRVSFYDLQLEVGPGVLIARPETELLVDMAAKIVGKYRLTNICEIGVGSGAVSIMLAKMFPELRIVATDISEKALAYARKNVVRYGLEDRIELRQADLLEGIETVPEMIVSNPPYIGERYMLPHSLRYEPENALIGGVCGDELLQRIILTAKTRNVPHLVCEMGYDQRHPIVEFCAEQHLPEPKFYRDLAGLDRGFYVRMSGE</sequence>
<dbReference type="InterPro" id="IPR007848">
    <property type="entry name" value="Small_mtfrase_dom"/>
</dbReference>
<accession>A0ABN6WTW8</accession>
<dbReference type="InterPro" id="IPR050320">
    <property type="entry name" value="N5-glutamine_MTase"/>
</dbReference>
<evidence type="ECO:0000313" key="9">
    <source>
        <dbReference type="Proteomes" id="UP001321445"/>
    </source>
</evidence>
<dbReference type="InterPro" id="IPR040758">
    <property type="entry name" value="PrmC_N"/>
</dbReference>
<dbReference type="Pfam" id="PF17827">
    <property type="entry name" value="PrmC_N"/>
    <property type="match status" value="1"/>
</dbReference>
<dbReference type="GO" id="GO:0008168">
    <property type="term" value="F:methyltransferase activity"/>
    <property type="evidence" value="ECO:0007669"/>
    <property type="project" value="UniProtKB-KW"/>
</dbReference>
<protein>
    <recommendedName>
        <fullName evidence="1">peptide chain release factor N(5)-glutamine methyltransferase</fullName>
        <ecNumber evidence="1">2.1.1.297</ecNumber>
    </recommendedName>
</protein>
<evidence type="ECO:0000256" key="3">
    <source>
        <dbReference type="ARBA" id="ARBA00022679"/>
    </source>
</evidence>
<feature type="domain" description="Release factor glutamine methyltransferase N-terminal" evidence="7">
    <location>
        <begin position="5"/>
        <end position="72"/>
    </location>
</feature>
<dbReference type="RefSeq" id="WP_286337324.1">
    <property type="nucleotide sequence ID" value="NZ_AP027370.1"/>
</dbReference>
<dbReference type="Gene3D" id="1.10.8.10">
    <property type="entry name" value="DNA helicase RuvA subunit, C-terminal domain"/>
    <property type="match status" value="1"/>
</dbReference>
<evidence type="ECO:0000256" key="2">
    <source>
        <dbReference type="ARBA" id="ARBA00022603"/>
    </source>
</evidence>
<gene>
    <name evidence="8" type="ORF">HCR_04320</name>
</gene>
<keyword evidence="4" id="KW-0949">S-adenosyl-L-methionine</keyword>
<dbReference type="InterPro" id="IPR004556">
    <property type="entry name" value="HemK-like"/>
</dbReference>
<evidence type="ECO:0000313" key="8">
    <source>
        <dbReference type="EMBL" id="BDY12120.1"/>
    </source>
</evidence>
<dbReference type="Proteomes" id="UP001321445">
    <property type="component" value="Chromosome"/>
</dbReference>
<dbReference type="GO" id="GO:0032259">
    <property type="term" value="P:methylation"/>
    <property type="evidence" value="ECO:0007669"/>
    <property type="project" value="UniProtKB-KW"/>
</dbReference>
<keyword evidence="3" id="KW-0808">Transferase</keyword>
<evidence type="ECO:0000256" key="5">
    <source>
        <dbReference type="ARBA" id="ARBA00048391"/>
    </source>
</evidence>
<comment type="catalytic activity">
    <reaction evidence="5">
        <text>L-glutaminyl-[peptide chain release factor] + S-adenosyl-L-methionine = N(5)-methyl-L-glutaminyl-[peptide chain release factor] + S-adenosyl-L-homocysteine + H(+)</text>
        <dbReference type="Rhea" id="RHEA:42896"/>
        <dbReference type="Rhea" id="RHEA-COMP:10271"/>
        <dbReference type="Rhea" id="RHEA-COMP:10272"/>
        <dbReference type="ChEBI" id="CHEBI:15378"/>
        <dbReference type="ChEBI" id="CHEBI:30011"/>
        <dbReference type="ChEBI" id="CHEBI:57856"/>
        <dbReference type="ChEBI" id="CHEBI:59789"/>
        <dbReference type="ChEBI" id="CHEBI:61891"/>
        <dbReference type="EC" id="2.1.1.297"/>
    </reaction>
</comment>
<dbReference type="EC" id="2.1.1.297" evidence="1"/>
<dbReference type="Pfam" id="PF05175">
    <property type="entry name" value="MTS"/>
    <property type="match status" value="1"/>
</dbReference>
<dbReference type="NCBIfam" id="TIGR00536">
    <property type="entry name" value="hemK_fam"/>
    <property type="match status" value="1"/>
</dbReference>
<dbReference type="PROSITE" id="PS00092">
    <property type="entry name" value="N6_MTASE"/>
    <property type="match status" value="1"/>
</dbReference>
<name>A0ABN6WTW8_9BACT</name>
<dbReference type="SUPFAM" id="SSF53335">
    <property type="entry name" value="S-adenosyl-L-methionine-dependent methyltransferases"/>
    <property type="match status" value="1"/>
</dbReference>
<dbReference type="Gene3D" id="3.40.50.150">
    <property type="entry name" value="Vaccinia Virus protein VP39"/>
    <property type="match status" value="1"/>
</dbReference>
<proteinExistence type="predicted"/>
<organism evidence="8 9">
    <name type="scientific">Hydrogenimonas cancrithermarum</name>
    <dbReference type="NCBI Taxonomy" id="2993563"/>
    <lineage>
        <taxon>Bacteria</taxon>
        <taxon>Pseudomonadati</taxon>
        <taxon>Campylobacterota</taxon>
        <taxon>Epsilonproteobacteria</taxon>
        <taxon>Campylobacterales</taxon>
        <taxon>Hydrogenimonadaceae</taxon>
        <taxon>Hydrogenimonas</taxon>
    </lineage>
</organism>
<keyword evidence="2 8" id="KW-0489">Methyltransferase</keyword>
<dbReference type="EMBL" id="AP027370">
    <property type="protein sequence ID" value="BDY12120.1"/>
    <property type="molecule type" value="Genomic_DNA"/>
</dbReference>
<dbReference type="PANTHER" id="PTHR18895">
    <property type="entry name" value="HEMK METHYLTRANSFERASE"/>
    <property type="match status" value="1"/>
</dbReference>
<evidence type="ECO:0000259" key="6">
    <source>
        <dbReference type="Pfam" id="PF05175"/>
    </source>
</evidence>
<feature type="domain" description="Methyltransferase small" evidence="6">
    <location>
        <begin position="109"/>
        <end position="186"/>
    </location>
</feature>
<dbReference type="InterPro" id="IPR029063">
    <property type="entry name" value="SAM-dependent_MTases_sf"/>
</dbReference>
<reference evidence="8 9" key="1">
    <citation type="submission" date="2023-03" db="EMBL/GenBank/DDBJ databases">
        <title>Description of Hydrogenimonas sp. ISO32.</title>
        <authorList>
            <person name="Mino S."/>
            <person name="Fukazawa S."/>
            <person name="Sawabe T."/>
        </authorList>
    </citation>
    <scope>NUCLEOTIDE SEQUENCE [LARGE SCALE GENOMIC DNA]</scope>
    <source>
        <strain evidence="8 9">ISO32</strain>
    </source>
</reference>
<dbReference type="CDD" id="cd02440">
    <property type="entry name" value="AdoMet_MTases"/>
    <property type="match status" value="1"/>
</dbReference>
<evidence type="ECO:0000259" key="7">
    <source>
        <dbReference type="Pfam" id="PF17827"/>
    </source>
</evidence>
<dbReference type="InterPro" id="IPR019874">
    <property type="entry name" value="RF_methyltr_PrmC"/>
</dbReference>